<evidence type="ECO:0000256" key="4">
    <source>
        <dbReference type="ARBA" id="ARBA00022737"/>
    </source>
</evidence>
<organism evidence="10 11">
    <name type="scientific">Diploscapter pachys</name>
    <dbReference type="NCBI Taxonomy" id="2018661"/>
    <lineage>
        <taxon>Eukaryota</taxon>
        <taxon>Metazoa</taxon>
        <taxon>Ecdysozoa</taxon>
        <taxon>Nematoda</taxon>
        <taxon>Chromadorea</taxon>
        <taxon>Rhabditida</taxon>
        <taxon>Rhabditina</taxon>
        <taxon>Rhabditomorpha</taxon>
        <taxon>Rhabditoidea</taxon>
        <taxon>Rhabditidae</taxon>
        <taxon>Diploscapter</taxon>
    </lineage>
</organism>
<evidence type="ECO:0000256" key="7">
    <source>
        <dbReference type="SAM" id="MobiDB-lite"/>
    </source>
</evidence>
<feature type="chain" id="PRO_5013240129" description="Chitin-binding type-2 domain-containing protein" evidence="8">
    <location>
        <begin position="21"/>
        <end position="1058"/>
    </location>
</feature>
<dbReference type="Pfam" id="PF01607">
    <property type="entry name" value="CBM_14"/>
    <property type="match status" value="3"/>
</dbReference>
<dbReference type="InterPro" id="IPR002557">
    <property type="entry name" value="Chitin-bd_dom"/>
</dbReference>
<keyword evidence="4" id="KW-0677">Repeat</keyword>
<keyword evidence="3 8" id="KW-0732">Signal</keyword>
<accession>A0A2A2JQV7</accession>
<dbReference type="GO" id="GO:0008061">
    <property type="term" value="F:chitin binding"/>
    <property type="evidence" value="ECO:0007669"/>
    <property type="project" value="UniProtKB-KW"/>
</dbReference>
<feature type="domain" description="Chitin-binding type-2" evidence="9">
    <location>
        <begin position="573"/>
        <end position="628"/>
    </location>
</feature>
<feature type="domain" description="Chitin-binding type-2" evidence="9">
    <location>
        <begin position="631"/>
        <end position="675"/>
    </location>
</feature>
<evidence type="ECO:0000256" key="5">
    <source>
        <dbReference type="ARBA" id="ARBA00023157"/>
    </source>
</evidence>
<evidence type="ECO:0000256" key="8">
    <source>
        <dbReference type="SAM" id="SignalP"/>
    </source>
</evidence>
<gene>
    <name evidence="10" type="ORF">WR25_05621</name>
</gene>
<dbReference type="SMART" id="SM00494">
    <property type="entry name" value="ChtBD2"/>
    <property type="match status" value="10"/>
</dbReference>
<dbReference type="InterPro" id="IPR036508">
    <property type="entry name" value="Chitin-bd_dom_sf"/>
</dbReference>
<evidence type="ECO:0000256" key="1">
    <source>
        <dbReference type="ARBA" id="ARBA00022473"/>
    </source>
</evidence>
<feature type="domain" description="Chitin-binding type-2" evidence="9">
    <location>
        <begin position="432"/>
        <end position="482"/>
    </location>
</feature>
<keyword evidence="5" id="KW-1015">Disulfide bond</keyword>
<evidence type="ECO:0000256" key="6">
    <source>
        <dbReference type="ARBA" id="ARBA00023180"/>
    </source>
</evidence>
<evidence type="ECO:0000256" key="3">
    <source>
        <dbReference type="ARBA" id="ARBA00022729"/>
    </source>
</evidence>
<keyword evidence="1" id="KW-0217">Developmental protein</keyword>
<dbReference type="OrthoDB" id="5860878at2759"/>
<sequence length="1058" mass="120183">MIDWTGLIYLLVSSASLSLAAPNAREGLVFRGIDFTQSSREQPEYGKHFDEGDLPELPPNYLGAVGPHRSNLRMNMNRDTPAEDYAPLPPITEGPEVKHSISRLESAPLMSLCAEARRAKIQLSHCSAHYITCERESAFIRTCPFPGTVFVDGRCMEAKEVPACRDSEINLSNEDTRDLAESEKFCISRGSGVFRIRNGCQDQAIICDMNEAKTIVIGCSVGMTLTDTLDCQTSYQCYSGNFRSLREFFIHQVCSKHAYPPKNEYGTSSEHPYADLQPIEYSSSKCRTWYISCSPSGDGEIVRCENGFIAEGQRCRPIKPTDPCNSVGVCSGHEYESIGLGECQPEFIYCDGNREVQKRCEFSMVFYNGECKKRQDAGCEQCKEGDRVEGENCDQYLECDGKLWQKKTCEENEGFDKYTKRCEKDYYCAKPVDDCDSGSAYVVSCEKYFVCENGEFVEKSCPYGTSYDVYKQQCTPNKGCVGYSENYANAPKSIESNYTESRKKRSTEMRQSECRQGDVTPSRDCQTFFFCDQGQFKKAKCEDANGHWSSACFDCNSLTHPDKGEMNDHHTHPAECKDGQYSMHPEKCDAYFECKDENWTMRKCPAGKLFSASIVDCDDPTEGVECGNSITLKCTEGERVVHEQRCDRLLECKNGEWIELECPRGFRYDAAMFRCEPGDCSGSAVMLPPHPQTTAPPPTTTSLAIQQTQRESAPVIQERFIAQTCTGNFKLPDQHDCTRLWECNGRGYLISKPCPVEHYYEKSKKECVKGYCDQKLPNEDEPKAICEEGQAIPRETCGEYKLCQKGYWIDGVCDGNLAFVDNVCGPEKCEKDHIDPKYVTSAQCVHQALQTGSDEQSYRYCYYGNWVERKCPPDHIFNWQLLKCTPKEEEYQPYRPKCPPGTRKRFENSTDIYEECEEEMWVRKYCAYGQVFINGYCTVPVENPSYEKESHSKEEKPEYGEDKNDDHDDKDDKYDKDDKDGDYSKPNYHNPATEYCVMSGGRDGYRRVPHDCSKFYQCVHGKWMEMPCAPGTFWNEAISVCDHIGNVPGCGQPGQKYI</sequence>
<reference evidence="10 11" key="1">
    <citation type="journal article" date="2017" name="Curr. Biol.">
        <title>Genome architecture and evolution of a unichromosomal asexual nematode.</title>
        <authorList>
            <person name="Fradin H."/>
            <person name="Zegar C."/>
            <person name="Gutwein M."/>
            <person name="Lucas J."/>
            <person name="Kovtun M."/>
            <person name="Corcoran D."/>
            <person name="Baugh L.R."/>
            <person name="Kiontke K."/>
            <person name="Gunsalus K."/>
            <person name="Fitch D.H."/>
            <person name="Piano F."/>
        </authorList>
    </citation>
    <scope>NUCLEOTIDE SEQUENCE [LARGE SCALE GENOMIC DNA]</scope>
    <source>
        <strain evidence="10">PF1309</strain>
    </source>
</reference>
<keyword evidence="6" id="KW-0325">Glycoprotein</keyword>
<dbReference type="AlphaFoldDB" id="A0A2A2JQV7"/>
<comment type="caution">
    <text evidence="10">The sequence shown here is derived from an EMBL/GenBank/DDBJ whole genome shotgun (WGS) entry which is preliminary data.</text>
</comment>
<feature type="region of interest" description="Disordered" evidence="7">
    <location>
        <begin position="494"/>
        <end position="520"/>
    </location>
</feature>
<proteinExistence type="predicted"/>
<dbReference type="Proteomes" id="UP000218231">
    <property type="component" value="Unassembled WGS sequence"/>
</dbReference>
<dbReference type="STRING" id="2018661.A0A2A2JQV7"/>
<dbReference type="SUPFAM" id="SSF57625">
    <property type="entry name" value="Invertebrate chitin-binding proteins"/>
    <property type="match status" value="5"/>
</dbReference>
<dbReference type="InterPro" id="IPR051940">
    <property type="entry name" value="Chitin_bind-dev_reg"/>
</dbReference>
<dbReference type="PANTHER" id="PTHR23301:SF0">
    <property type="entry name" value="CHITIN-BINDING TYPE-2 DOMAIN-CONTAINING PROTEIN-RELATED"/>
    <property type="match status" value="1"/>
</dbReference>
<evidence type="ECO:0000313" key="10">
    <source>
        <dbReference type="EMBL" id="PAV64124.1"/>
    </source>
</evidence>
<dbReference type="PROSITE" id="PS50940">
    <property type="entry name" value="CHIT_BIND_II"/>
    <property type="match status" value="4"/>
</dbReference>
<feature type="domain" description="Chitin-binding type-2" evidence="9">
    <location>
        <begin position="993"/>
        <end position="1052"/>
    </location>
</feature>
<feature type="compositionally biased region" description="Basic and acidic residues" evidence="7">
    <location>
        <begin position="506"/>
        <end position="516"/>
    </location>
</feature>
<evidence type="ECO:0000259" key="9">
    <source>
        <dbReference type="PROSITE" id="PS50940"/>
    </source>
</evidence>
<keyword evidence="2" id="KW-0147">Chitin-binding</keyword>
<dbReference type="EMBL" id="LIAE01010276">
    <property type="protein sequence ID" value="PAV64124.1"/>
    <property type="molecule type" value="Genomic_DNA"/>
</dbReference>
<protein>
    <recommendedName>
        <fullName evidence="9">Chitin-binding type-2 domain-containing protein</fullName>
    </recommendedName>
</protein>
<evidence type="ECO:0000313" key="11">
    <source>
        <dbReference type="Proteomes" id="UP000218231"/>
    </source>
</evidence>
<keyword evidence="11" id="KW-1185">Reference proteome</keyword>
<feature type="compositionally biased region" description="Basic and acidic residues" evidence="7">
    <location>
        <begin position="947"/>
        <end position="983"/>
    </location>
</feature>
<dbReference type="GO" id="GO:0005576">
    <property type="term" value="C:extracellular region"/>
    <property type="evidence" value="ECO:0007669"/>
    <property type="project" value="InterPro"/>
</dbReference>
<feature type="region of interest" description="Disordered" evidence="7">
    <location>
        <begin position="947"/>
        <end position="986"/>
    </location>
</feature>
<dbReference type="Gene3D" id="2.170.140.10">
    <property type="entry name" value="Chitin binding domain"/>
    <property type="match status" value="3"/>
</dbReference>
<name>A0A2A2JQV7_9BILA</name>
<feature type="signal peptide" evidence="8">
    <location>
        <begin position="1"/>
        <end position="20"/>
    </location>
</feature>
<evidence type="ECO:0000256" key="2">
    <source>
        <dbReference type="ARBA" id="ARBA00022669"/>
    </source>
</evidence>
<dbReference type="PANTHER" id="PTHR23301">
    <property type="entry name" value="CHITIN BINDING PERITROPHIN-A"/>
    <property type="match status" value="1"/>
</dbReference>